<keyword evidence="2" id="KW-0812">Transmembrane</keyword>
<sequence>MVKGYGSTNRSDEQPPPITPPRRNLSASSYETPSRTGGSLPRNQSNSAETTHDSTLRHFLEDVQEQRRGFLNRFFGSDPALPLVCLGLVVGISICAIPAFLYVQYHHHQDVHTIMSGDDTVVKTSAAHSALWGGVPYQKISRAAYGDPVSNFLDESLFHPSLLYQGEGIDITSAKSSVKAQNTDESMHSTIGDDDDRRRLASSSMKPFLRFPFPTGAFWTNLVLLPQTYDGKPKPSTKSQSSYPIVAYPYSFQWSPLGRLQVSYSASRRKIQSNSIQDAFAPDVSIGSVDNIHTRHVVKYDSLKTSGKQNSTNLDEMKHWDTYIVQGSPYVTARYYGLRPELTALSDFTDISCPPTMQTEEERLTRKQSNSTHSNRRRMSIFSQPSSPAATGTSGKKFGVCGISEKSTRQKKVITGVQFVVTTQEGLMWLVFASEPITFEFGQAARRNIKTSMPFQGVIRLALVPPPPTNVSNMTASAPLDMKQLASSSGVKRLIYHAGTFPVGGTVNWSFRSGSRAPLASSMASGRRSLRQLSSSTKENNIGSVTFTFSTMHMSSLESASSSAQMELLMLSLPHHAASISSADKILFNPQDFDLFFRCIKGRMVPVVGSSWTYEEKLTSIGFDDETSIDGIQNPGLSVSTLDQSIRDLILQTVDSDLNINLPVLESGAYGFGKGIARLAQLAIIADSIEGANVHGKHTTAKNVTTAKDDSHVTKPTTLRLVLRHRGRTLY</sequence>
<dbReference type="GO" id="GO:0052861">
    <property type="term" value="F:endo-1,3(4)-beta-glucanase activity"/>
    <property type="evidence" value="ECO:0007669"/>
    <property type="project" value="UniProtKB-EC"/>
</dbReference>
<evidence type="ECO:0000256" key="2">
    <source>
        <dbReference type="SAM" id="Phobius"/>
    </source>
</evidence>
<evidence type="ECO:0000256" key="1">
    <source>
        <dbReference type="SAM" id="MobiDB-lite"/>
    </source>
</evidence>
<feature type="region of interest" description="Disordered" evidence="1">
    <location>
        <begin position="176"/>
        <end position="197"/>
    </location>
</feature>
<feature type="compositionally biased region" description="Polar residues" evidence="1">
    <location>
        <begin position="25"/>
        <end position="49"/>
    </location>
</feature>
<dbReference type="Gene3D" id="2.70.98.30">
    <property type="entry name" value="Golgi alpha-mannosidase II, domain 4"/>
    <property type="match status" value="1"/>
</dbReference>
<feature type="region of interest" description="Disordered" evidence="1">
    <location>
        <begin position="357"/>
        <end position="395"/>
    </location>
</feature>
<feature type="region of interest" description="Disordered" evidence="1">
    <location>
        <begin position="1"/>
        <end position="53"/>
    </location>
</feature>
<accession>A0AAD8YE52</accession>
<keyword evidence="3" id="KW-0326">Glycosidase</keyword>
<keyword evidence="2" id="KW-0472">Membrane</keyword>
<dbReference type="AlphaFoldDB" id="A0AAD8YE52"/>
<organism evidence="3 4">
    <name type="scientific">Skeletonema marinoi</name>
    <dbReference type="NCBI Taxonomy" id="267567"/>
    <lineage>
        <taxon>Eukaryota</taxon>
        <taxon>Sar</taxon>
        <taxon>Stramenopiles</taxon>
        <taxon>Ochrophyta</taxon>
        <taxon>Bacillariophyta</taxon>
        <taxon>Coscinodiscophyceae</taxon>
        <taxon>Thalassiosirophycidae</taxon>
        <taxon>Thalassiosirales</taxon>
        <taxon>Skeletonemataceae</taxon>
        <taxon>Skeletonema</taxon>
        <taxon>Skeletonema marinoi-dohrnii complex</taxon>
    </lineage>
</organism>
<keyword evidence="4" id="KW-1185">Reference proteome</keyword>
<dbReference type="Proteomes" id="UP001224775">
    <property type="component" value="Unassembled WGS sequence"/>
</dbReference>
<name>A0AAD8YE52_9STRA</name>
<evidence type="ECO:0000313" key="3">
    <source>
        <dbReference type="EMBL" id="KAK1744846.1"/>
    </source>
</evidence>
<feature type="compositionally biased region" description="Polar residues" evidence="1">
    <location>
        <begin position="381"/>
        <end position="394"/>
    </location>
</feature>
<dbReference type="EMBL" id="JATAAI010000006">
    <property type="protein sequence ID" value="KAK1744846.1"/>
    <property type="molecule type" value="Genomic_DNA"/>
</dbReference>
<gene>
    <name evidence="3" type="ORF">QTG54_004137</name>
</gene>
<protein>
    <submittedName>
        <fullName evidence="3">Beta-1,3-endoglucanase</fullName>
        <ecNumber evidence="3">3.2.1.6</ecNumber>
    </submittedName>
</protein>
<evidence type="ECO:0000313" key="4">
    <source>
        <dbReference type="Proteomes" id="UP001224775"/>
    </source>
</evidence>
<dbReference type="InterPro" id="IPR005200">
    <property type="entry name" value="Endo-beta-glucanase"/>
</dbReference>
<proteinExistence type="predicted"/>
<dbReference type="PANTHER" id="PTHR31983">
    <property type="entry name" value="ENDO-1,3(4)-BETA-GLUCANASE 1"/>
    <property type="match status" value="1"/>
</dbReference>
<reference evidence="3" key="1">
    <citation type="submission" date="2023-06" db="EMBL/GenBank/DDBJ databases">
        <title>Survivors Of The Sea: Transcriptome response of Skeletonema marinoi to long-term dormancy.</title>
        <authorList>
            <person name="Pinder M.I.M."/>
            <person name="Kourtchenko O."/>
            <person name="Robertson E.K."/>
            <person name="Larsson T."/>
            <person name="Maumus F."/>
            <person name="Osuna-Cruz C.M."/>
            <person name="Vancaester E."/>
            <person name="Stenow R."/>
            <person name="Vandepoele K."/>
            <person name="Ploug H."/>
            <person name="Bruchert V."/>
            <person name="Godhe A."/>
            <person name="Topel M."/>
        </authorList>
    </citation>
    <scope>NUCLEOTIDE SEQUENCE</scope>
    <source>
        <strain evidence="3">R05AC</strain>
    </source>
</reference>
<dbReference type="EC" id="3.2.1.6" evidence="3"/>
<dbReference type="PANTHER" id="PTHR31983:SF0">
    <property type="entry name" value="GLUCAN ENDO-1,3-BETA-D-GLUCOSIDASE 2"/>
    <property type="match status" value="1"/>
</dbReference>
<feature type="transmembrane region" description="Helical" evidence="2">
    <location>
        <begin position="80"/>
        <end position="103"/>
    </location>
</feature>
<comment type="caution">
    <text evidence="3">The sequence shown here is derived from an EMBL/GenBank/DDBJ whole genome shotgun (WGS) entry which is preliminary data.</text>
</comment>
<keyword evidence="2" id="KW-1133">Transmembrane helix</keyword>
<keyword evidence="3" id="KW-0378">Hydrolase</keyword>